<feature type="compositionally biased region" description="Basic and acidic residues" evidence="1">
    <location>
        <begin position="215"/>
        <end position="226"/>
    </location>
</feature>
<accession>A0A7J0H3N5</accession>
<dbReference type="AlphaFoldDB" id="A0A7J0H3N5"/>
<dbReference type="EMBL" id="BJWL01000026">
    <property type="protein sequence ID" value="GFZ17659.1"/>
    <property type="molecule type" value="Genomic_DNA"/>
</dbReference>
<dbReference type="GO" id="GO:0008168">
    <property type="term" value="F:methyltransferase activity"/>
    <property type="evidence" value="ECO:0007669"/>
    <property type="project" value="UniProtKB-KW"/>
</dbReference>
<dbReference type="Gene3D" id="2.170.270.10">
    <property type="entry name" value="SET domain"/>
    <property type="match status" value="1"/>
</dbReference>
<feature type="compositionally biased region" description="Polar residues" evidence="1">
    <location>
        <begin position="173"/>
        <end position="186"/>
    </location>
</feature>
<dbReference type="PROSITE" id="PS50280">
    <property type="entry name" value="SET"/>
    <property type="match status" value="1"/>
</dbReference>
<feature type="region of interest" description="Disordered" evidence="1">
    <location>
        <begin position="280"/>
        <end position="322"/>
    </location>
</feature>
<feature type="compositionally biased region" description="Basic and acidic residues" evidence="1">
    <location>
        <begin position="81"/>
        <end position="91"/>
    </location>
</feature>
<dbReference type="CDD" id="cd10538">
    <property type="entry name" value="SET_SETDB-like"/>
    <property type="match status" value="1"/>
</dbReference>
<name>A0A7J0H3N5_9ERIC</name>
<dbReference type="OrthoDB" id="308383at2759"/>
<gene>
    <name evidence="3" type="ORF">Acr_26g0009290</name>
</gene>
<keyword evidence="4" id="KW-1185">Reference proteome</keyword>
<feature type="region of interest" description="Disordered" evidence="1">
    <location>
        <begin position="449"/>
        <end position="476"/>
    </location>
</feature>
<proteinExistence type="predicted"/>
<dbReference type="InterPro" id="IPR018848">
    <property type="entry name" value="WIYLD_domain"/>
</dbReference>
<dbReference type="Pfam" id="PF10440">
    <property type="entry name" value="WIYLD"/>
    <property type="match status" value="1"/>
</dbReference>
<dbReference type="SUPFAM" id="SSF82199">
    <property type="entry name" value="SET domain"/>
    <property type="match status" value="1"/>
</dbReference>
<keyword evidence="3" id="KW-0489">Methyltransferase</keyword>
<evidence type="ECO:0000259" key="2">
    <source>
        <dbReference type="PROSITE" id="PS50280"/>
    </source>
</evidence>
<dbReference type="PANTHER" id="PTHR46450">
    <property type="entry name" value="INACTIVE HISTONE-LYSINE N-METHYLTRANSFERASE SUVR1-RELATED"/>
    <property type="match status" value="1"/>
</dbReference>
<dbReference type="InterPro" id="IPR001214">
    <property type="entry name" value="SET_dom"/>
</dbReference>
<evidence type="ECO:0000313" key="4">
    <source>
        <dbReference type="Proteomes" id="UP000585474"/>
    </source>
</evidence>
<feature type="domain" description="SET" evidence="2">
    <location>
        <begin position="591"/>
        <end position="725"/>
    </location>
</feature>
<feature type="region of interest" description="Disordered" evidence="1">
    <location>
        <begin position="119"/>
        <end position="226"/>
    </location>
</feature>
<dbReference type="InterPro" id="IPR046341">
    <property type="entry name" value="SET_dom_sf"/>
</dbReference>
<keyword evidence="3" id="KW-0808">Transferase</keyword>
<feature type="compositionally biased region" description="Basic and acidic residues" evidence="1">
    <location>
        <begin position="63"/>
        <end position="72"/>
    </location>
</feature>
<dbReference type="Gene3D" id="1.10.8.850">
    <property type="entry name" value="Histone-lysine N methyltransferase , C-terminal domain-like"/>
    <property type="match status" value="1"/>
</dbReference>
<dbReference type="Pfam" id="PF00856">
    <property type="entry name" value="SET"/>
    <property type="match status" value="1"/>
</dbReference>
<dbReference type="Proteomes" id="UP000585474">
    <property type="component" value="Unassembled WGS sequence"/>
</dbReference>
<reference evidence="3 4" key="1">
    <citation type="submission" date="2019-07" db="EMBL/GenBank/DDBJ databases">
        <title>De Novo Assembly of kiwifruit Actinidia rufa.</title>
        <authorList>
            <person name="Sugita-Konishi S."/>
            <person name="Sato K."/>
            <person name="Mori E."/>
            <person name="Abe Y."/>
            <person name="Kisaki G."/>
            <person name="Hamano K."/>
            <person name="Suezawa K."/>
            <person name="Otani M."/>
            <person name="Fukuda T."/>
            <person name="Manabe T."/>
            <person name="Gomi K."/>
            <person name="Tabuchi M."/>
            <person name="Akimitsu K."/>
            <person name="Kataoka I."/>
        </authorList>
    </citation>
    <scope>NUCLEOTIDE SEQUENCE [LARGE SCALE GENOMIC DNA]</scope>
    <source>
        <strain evidence="4">cv. Fuchu</strain>
    </source>
</reference>
<feature type="compositionally biased region" description="Polar residues" evidence="1">
    <location>
        <begin position="126"/>
        <end position="142"/>
    </location>
</feature>
<dbReference type="SMART" id="SM00317">
    <property type="entry name" value="SET"/>
    <property type="match status" value="1"/>
</dbReference>
<evidence type="ECO:0000313" key="3">
    <source>
        <dbReference type="EMBL" id="GFZ17659.1"/>
    </source>
</evidence>
<dbReference type="PANTHER" id="PTHR46450:SF1">
    <property type="entry name" value="INACTIVE HISTONE-LYSINE N-METHYLTRANSFERASE SUVR1-RELATED"/>
    <property type="match status" value="1"/>
</dbReference>
<dbReference type="GO" id="GO:0032259">
    <property type="term" value="P:methylation"/>
    <property type="evidence" value="ECO:0007669"/>
    <property type="project" value="UniProtKB-KW"/>
</dbReference>
<evidence type="ECO:0000256" key="1">
    <source>
        <dbReference type="SAM" id="MobiDB-lite"/>
    </source>
</evidence>
<protein>
    <submittedName>
        <fullName evidence="3">SET-domain containing protein lysine methyltransferase family protein</fullName>
    </submittedName>
</protein>
<sequence length="819" mass="91477">MAPNPRVLNAFRAMRSLGIIEEKVKPVLKKLLKLYDKNWELIEEENYRALADAIFEQEDELAEEQKKKHENTDQVEIDEEAQVHEESERPLKRLRLRYQEGNSSPRLGGTSLRQLEEAELPETCPRQGSQDITQSSQPNTENVRAGSLPHSPQPLVRNKGKQPVLPKPLRIQEPSQAGCTDRTQPFGTRVAESDSVSPPLRLREKGKEPLSQIAPKDKKSISERLPHAVPLKEPKLEPGVVHLPKQKMHNSRSLIKPKDEPFTDDMPQVLVPIRVIHPEALSKENSSSGNGSIREASGPEPLALQSEDGEDQSDEVPGLSVERRTNRELANIVVESSSKLQIASSPSGEVKISLTCNSAPGRTDFHMPRTDALLKMVEDKCLRSFKILDPSFSVTKIMEDMCECFLVLGTDSANGSQETIDVTTAVDLLKQSSALDAMVASNGSASTLRASEAPLSRIPRLPPPSSEGVADCTQTDKSTTDNICEIDKEQNGIEQENSPSLLEVERSQLTSGDLRSLHDVNDIAKGQERVVIALVNEVNNEHPPSFRYVPQNVVFQNAYVNFLSGSDWGKLLFTLSCKQCGNRVVQRGINCKLQVFMTPGGKGWGLRTLQDLPKGAFVCEYVGEILTNAELYERVSQSSSGEEHAYPVLLDADWGSEVVLKDEEALCLDATHYGNVARFINHRCFDSTLVEIPVEVETPDHHYYHLAFFTTRKVKAMEELTWDYGIDFDDHDHPVKAFKCRCGSRFCRNIKRSSMRLQVNAYVWFLEFLATLAEICCPSEVGIDFQFILYSSITPDVEAKIGRFAKFSIKLQDESVDCS</sequence>
<comment type="caution">
    <text evidence="3">The sequence shown here is derived from an EMBL/GenBank/DDBJ whole genome shotgun (WGS) entry which is preliminary data.</text>
</comment>
<organism evidence="3 4">
    <name type="scientific">Actinidia rufa</name>
    <dbReference type="NCBI Taxonomy" id="165716"/>
    <lineage>
        <taxon>Eukaryota</taxon>
        <taxon>Viridiplantae</taxon>
        <taxon>Streptophyta</taxon>
        <taxon>Embryophyta</taxon>
        <taxon>Tracheophyta</taxon>
        <taxon>Spermatophyta</taxon>
        <taxon>Magnoliopsida</taxon>
        <taxon>eudicotyledons</taxon>
        <taxon>Gunneridae</taxon>
        <taxon>Pentapetalae</taxon>
        <taxon>asterids</taxon>
        <taxon>Ericales</taxon>
        <taxon>Actinidiaceae</taxon>
        <taxon>Actinidia</taxon>
    </lineage>
</organism>
<feature type="region of interest" description="Disordered" evidence="1">
    <location>
        <begin position="61"/>
        <end position="91"/>
    </location>
</feature>
<dbReference type="InterPro" id="IPR043017">
    <property type="entry name" value="WIYLD_dom_sf"/>
</dbReference>